<sequence>GYRRGDMAGVVTKYFDDLSLVLARVYDALRPGSRFVVVNGDSFIAGTYVPGDLLFARLAHRLGFQVERFQVARVRRSGQRRSFRLRESVLTLRKPGAPADPGPGGRVPRPGQAGEGGGVEEGPSKNGLVT</sequence>
<organism evidence="2">
    <name type="scientific">mine drainage metagenome</name>
    <dbReference type="NCBI Taxonomy" id="410659"/>
    <lineage>
        <taxon>unclassified sequences</taxon>
        <taxon>metagenomes</taxon>
        <taxon>ecological metagenomes</taxon>
    </lineage>
</organism>
<feature type="non-terminal residue" evidence="2">
    <location>
        <position position="1"/>
    </location>
</feature>
<protein>
    <submittedName>
        <fullName evidence="2">Uncharacterized protein</fullName>
    </submittedName>
</protein>
<name>T1BL94_9ZZZZ</name>
<proteinExistence type="predicted"/>
<evidence type="ECO:0000256" key="1">
    <source>
        <dbReference type="SAM" id="MobiDB-lite"/>
    </source>
</evidence>
<dbReference type="AlphaFoldDB" id="T1BL94"/>
<evidence type="ECO:0000313" key="2">
    <source>
        <dbReference type="EMBL" id="EQD73736.1"/>
    </source>
</evidence>
<dbReference type="EMBL" id="AUZY01001854">
    <property type="protein sequence ID" value="EQD73736.1"/>
    <property type="molecule type" value="Genomic_DNA"/>
</dbReference>
<accession>T1BL94</accession>
<comment type="caution">
    <text evidence="2">The sequence shown here is derived from an EMBL/GenBank/DDBJ whole genome shotgun (WGS) entry which is preliminary data.</text>
</comment>
<reference evidence="2" key="2">
    <citation type="journal article" date="2014" name="ISME J.">
        <title>Microbial stratification in low pH oxic and suboxic macroscopic growths along an acid mine drainage.</title>
        <authorList>
            <person name="Mendez-Garcia C."/>
            <person name="Mesa V."/>
            <person name="Sprenger R.R."/>
            <person name="Richter M."/>
            <person name="Diez M.S."/>
            <person name="Solano J."/>
            <person name="Bargiela R."/>
            <person name="Golyshina O.V."/>
            <person name="Manteca A."/>
            <person name="Ramos J.L."/>
            <person name="Gallego J.R."/>
            <person name="Llorente I."/>
            <person name="Martins Dos Santos V.A."/>
            <person name="Jensen O.N."/>
            <person name="Pelaez A.I."/>
            <person name="Sanchez J."/>
            <person name="Ferrer M."/>
        </authorList>
    </citation>
    <scope>NUCLEOTIDE SEQUENCE</scope>
</reference>
<reference evidence="2" key="1">
    <citation type="submission" date="2013-08" db="EMBL/GenBank/DDBJ databases">
        <authorList>
            <person name="Mendez C."/>
            <person name="Richter M."/>
            <person name="Ferrer M."/>
            <person name="Sanchez J."/>
        </authorList>
    </citation>
    <scope>NUCLEOTIDE SEQUENCE</scope>
</reference>
<feature type="region of interest" description="Disordered" evidence="1">
    <location>
        <begin position="89"/>
        <end position="130"/>
    </location>
</feature>
<gene>
    <name evidence="2" type="ORF">B1B_03062</name>
</gene>